<dbReference type="KEGG" id="adl:AURDEDRAFT_177830"/>
<feature type="region of interest" description="Disordered" evidence="1">
    <location>
        <begin position="263"/>
        <end position="322"/>
    </location>
</feature>
<protein>
    <submittedName>
        <fullName evidence="2">Uncharacterized protein</fullName>
    </submittedName>
</protein>
<dbReference type="Proteomes" id="UP000006514">
    <property type="component" value="Unassembled WGS sequence"/>
</dbReference>
<feature type="compositionally biased region" description="Pro residues" evidence="1">
    <location>
        <begin position="377"/>
        <end position="387"/>
    </location>
</feature>
<proteinExistence type="predicted"/>
<dbReference type="AlphaFoldDB" id="J0WMP1"/>
<feature type="region of interest" description="Disordered" evidence="1">
    <location>
        <begin position="1"/>
        <end position="70"/>
    </location>
</feature>
<reference evidence="3" key="1">
    <citation type="journal article" date="2012" name="Science">
        <title>The Paleozoic origin of enzymatic lignin decomposition reconstructed from 31 fungal genomes.</title>
        <authorList>
            <person name="Floudas D."/>
            <person name="Binder M."/>
            <person name="Riley R."/>
            <person name="Barry K."/>
            <person name="Blanchette R.A."/>
            <person name="Henrissat B."/>
            <person name="Martinez A.T."/>
            <person name="Otillar R."/>
            <person name="Spatafora J.W."/>
            <person name="Yadav J.S."/>
            <person name="Aerts A."/>
            <person name="Benoit I."/>
            <person name="Boyd A."/>
            <person name="Carlson A."/>
            <person name="Copeland A."/>
            <person name="Coutinho P.M."/>
            <person name="de Vries R.P."/>
            <person name="Ferreira P."/>
            <person name="Findley K."/>
            <person name="Foster B."/>
            <person name="Gaskell J."/>
            <person name="Glotzer D."/>
            <person name="Gorecki P."/>
            <person name="Heitman J."/>
            <person name="Hesse C."/>
            <person name="Hori C."/>
            <person name="Igarashi K."/>
            <person name="Jurgens J.A."/>
            <person name="Kallen N."/>
            <person name="Kersten P."/>
            <person name="Kohler A."/>
            <person name="Kuees U."/>
            <person name="Kumar T.K.A."/>
            <person name="Kuo A."/>
            <person name="LaButti K."/>
            <person name="Larrondo L.F."/>
            <person name="Lindquist E."/>
            <person name="Ling A."/>
            <person name="Lombard V."/>
            <person name="Lucas S."/>
            <person name="Lundell T."/>
            <person name="Martin R."/>
            <person name="McLaughlin D.J."/>
            <person name="Morgenstern I."/>
            <person name="Morin E."/>
            <person name="Murat C."/>
            <person name="Nagy L.G."/>
            <person name="Nolan M."/>
            <person name="Ohm R.A."/>
            <person name="Patyshakuliyeva A."/>
            <person name="Rokas A."/>
            <person name="Ruiz-Duenas F.J."/>
            <person name="Sabat G."/>
            <person name="Salamov A."/>
            <person name="Samejima M."/>
            <person name="Schmutz J."/>
            <person name="Slot J.C."/>
            <person name="St John F."/>
            <person name="Stenlid J."/>
            <person name="Sun H."/>
            <person name="Sun S."/>
            <person name="Syed K."/>
            <person name="Tsang A."/>
            <person name="Wiebenga A."/>
            <person name="Young D."/>
            <person name="Pisabarro A."/>
            <person name="Eastwood D.C."/>
            <person name="Martin F."/>
            <person name="Cullen D."/>
            <person name="Grigoriev I.V."/>
            <person name="Hibbett D.S."/>
        </authorList>
    </citation>
    <scope>NUCLEOTIDE SEQUENCE [LARGE SCALE GENOMIC DNA]</scope>
    <source>
        <strain evidence="3">TFB10046</strain>
    </source>
</reference>
<feature type="compositionally biased region" description="Basic residues" evidence="1">
    <location>
        <begin position="121"/>
        <end position="130"/>
    </location>
</feature>
<organism evidence="2 3">
    <name type="scientific">Auricularia subglabra (strain TFB-10046 / SS5)</name>
    <name type="common">White-rot fungus</name>
    <name type="synonym">Auricularia delicata (strain TFB10046)</name>
    <dbReference type="NCBI Taxonomy" id="717982"/>
    <lineage>
        <taxon>Eukaryota</taxon>
        <taxon>Fungi</taxon>
        <taxon>Dikarya</taxon>
        <taxon>Basidiomycota</taxon>
        <taxon>Agaricomycotina</taxon>
        <taxon>Agaricomycetes</taxon>
        <taxon>Auriculariales</taxon>
        <taxon>Auriculariaceae</taxon>
        <taxon>Auricularia</taxon>
    </lineage>
</organism>
<feature type="region of interest" description="Disordered" evidence="1">
    <location>
        <begin position="363"/>
        <end position="396"/>
    </location>
</feature>
<feature type="region of interest" description="Disordered" evidence="1">
    <location>
        <begin position="90"/>
        <end position="130"/>
    </location>
</feature>
<feature type="compositionally biased region" description="Low complexity" evidence="1">
    <location>
        <begin position="286"/>
        <end position="305"/>
    </location>
</feature>
<sequence length="396" mass="41842">MAQLLRDTCPELRGERGAGGDGAQSRQAGGEEQCPSLLPRRPIVSHGAQDPERVLRTARSPEPPSSRDAQRMVIIDSILLGALCQSQHAAVDPDSKAPSAQAPRIDGQGAAASVGGDPPSHPRRASKRAPSHPFLAAVDCAPHDVPVQSVKPGQPRRLLFSPSGEHARASSGCDRNRCQRPDIRTHEGMKFKGSPRCFSDVLSLHYRDKIPSRPSILFIPNAASCNTAVAYISYLSIQRPSIEAPYLPAAVVQARGHAAQVSATPDSEAVHREAAAPNSRSFLPPAARSTSLVRSTRRAAASSPRGGKGSATCAQTDGSHCGRSRSAWCWRALSRRSSPRHPGERVAARSHVVCAPVAVIKSFQPPTLVQDGTEARSPPPPSTPPASPRACGPSSS</sequence>
<feature type="compositionally biased region" description="Basic and acidic residues" evidence="1">
    <location>
        <begin position="8"/>
        <end position="18"/>
    </location>
</feature>
<evidence type="ECO:0000313" key="2">
    <source>
        <dbReference type="EMBL" id="EJD33085.1"/>
    </source>
</evidence>
<gene>
    <name evidence="2" type="ORF">AURDEDRAFT_177830</name>
</gene>
<name>J0WMP1_AURST</name>
<evidence type="ECO:0000313" key="3">
    <source>
        <dbReference type="Proteomes" id="UP000006514"/>
    </source>
</evidence>
<feature type="region of interest" description="Disordered" evidence="1">
    <location>
        <begin position="146"/>
        <end position="175"/>
    </location>
</feature>
<accession>J0WMP1</accession>
<evidence type="ECO:0000256" key="1">
    <source>
        <dbReference type="SAM" id="MobiDB-lite"/>
    </source>
</evidence>
<keyword evidence="3" id="KW-1185">Reference proteome</keyword>
<dbReference type="InParanoid" id="J0WMP1"/>
<dbReference type="EMBL" id="JH688447">
    <property type="protein sequence ID" value="EJD33085.1"/>
    <property type="molecule type" value="Genomic_DNA"/>
</dbReference>